<dbReference type="InterPro" id="IPR032678">
    <property type="entry name" value="tRNA-synt_1_cat_dom"/>
</dbReference>
<dbReference type="Pfam" id="PF09190">
    <property type="entry name" value="DALR_2"/>
    <property type="match status" value="1"/>
</dbReference>
<evidence type="ECO:0000256" key="7">
    <source>
        <dbReference type="ARBA" id="ARBA00022723"/>
    </source>
</evidence>
<evidence type="ECO:0000256" key="2">
    <source>
        <dbReference type="ARBA" id="ARBA00004496"/>
    </source>
</evidence>
<evidence type="ECO:0000256" key="4">
    <source>
        <dbReference type="ARBA" id="ARBA00012832"/>
    </source>
</evidence>
<dbReference type="CDD" id="cd00672">
    <property type="entry name" value="CysRS_core"/>
    <property type="match status" value="1"/>
</dbReference>
<dbReference type="GO" id="GO:0046872">
    <property type="term" value="F:metal ion binding"/>
    <property type="evidence" value="ECO:0007669"/>
    <property type="project" value="UniProtKB-KW"/>
</dbReference>
<evidence type="ECO:0000313" key="15">
    <source>
        <dbReference type="EMBL" id="EQD75543.1"/>
    </source>
</evidence>
<keyword evidence="6 15" id="KW-0436">Ligase</keyword>
<dbReference type="FunFam" id="3.40.50.620:FF:000009">
    <property type="entry name" value="Cysteine--tRNA ligase"/>
    <property type="match status" value="1"/>
</dbReference>
<dbReference type="Pfam" id="PF01406">
    <property type="entry name" value="tRNA-synt_1e"/>
    <property type="match status" value="1"/>
</dbReference>
<dbReference type="Gene3D" id="1.20.120.1910">
    <property type="entry name" value="Cysteine-tRNA ligase, C-terminal anti-codon recognition domain"/>
    <property type="match status" value="1"/>
</dbReference>
<evidence type="ECO:0000256" key="9">
    <source>
        <dbReference type="ARBA" id="ARBA00022833"/>
    </source>
</evidence>
<comment type="subcellular location">
    <subcellularLocation>
        <location evidence="2">Cytoplasm</location>
    </subcellularLocation>
</comment>
<evidence type="ECO:0000256" key="12">
    <source>
        <dbReference type="ARBA" id="ARBA00023146"/>
    </source>
</evidence>
<proteinExistence type="inferred from homology"/>
<dbReference type="InterPro" id="IPR015803">
    <property type="entry name" value="Cys-tRNA-ligase"/>
</dbReference>
<organism evidence="15">
    <name type="scientific">mine drainage metagenome</name>
    <dbReference type="NCBI Taxonomy" id="410659"/>
    <lineage>
        <taxon>unclassified sequences</taxon>
        <taxon>metagenomes</taxon>
        <taxon>ecological metagenomes</taxon>
    </lineage>
</organism>
<reference evidence="15" key="2">
    <citation type="journal article" date="2014" name="ISME J.">
        <title>Microbial stratification in low pH oxic and suboxic macroscopic growths along an acid mine drainage.</title>
        <authorList>
            <person name="Mendez-Garcia C."/>
            <person name="Mesa V."/>
            <person name="Sprenger R.R."/>
            <person name="Richter M."/>
            <person name="Diez M.S."/>
            <person name="Solano J."/>
            <person name="Bargiela R."/>
            <person name="Golyshina O.V."/>
            <person name="Manteca A."/>
            <person name="Ramos J.L."/>
            <person name="Gallego J.R."/>
            <person name="Llorente I."/>
            <person name="Martins Dos Santos V.A."/>
            <person name="Jensen O.N."/>
            <person name="Pelaez A.I."/>
            <person name="Sanchez J."/>
            <person name="Ferrer M."/>
        </authorList>
    </citation>
    <scope>NUCLEOTIDE SEQUENCE</scope>
</reference>
<comment type="cofactor">
    <cofactor evidence="1">
        <name>Zn(2+)</name>
        <dbReference type="ChEBI" id="CHEBI:29105"/>
    </cofactor>
</comment>
<keyword evidence="8" id="KW-0547">Nucleotide-binding</keyword>
<dbReference type="SUPFAM" id="SSF47323">
    <property type="entry name" value="Anticodon-binding domain of a subclass of class I aminoacyl-tRNA synthetases"/>
    <property type="match status" value="1"/>
</dbReference>
<dbReference type="HAMAP" id="MF_00041">
    <property type="entry name" value="Cys_tRNA_synth"/>
    <property type="match status" value="1"/>
</dbReference>
<keyword evidence="7" id="KW-0479">Metal-binding</keyword>
<dbReference type="GO" id="GO:0004817">
    <property type="term" value="F:cysteine-tRNA ligase activity"/>
    <property type="evidence" value="ECO:0007669"/>
    <property type="project" value="UniProtKB-EC"/>
</dbReference>
<protein>
    <recommendedName>
        <fullName evidence="4">cysteine--tRNA ligase</fullName>
        <ecNumber evidence="4">6.1.1.16</ecNumber>
    </recommendedName>
    <alternativeName>
        <fullName evidence="13">Cysteinyl-tRNA synthetase</fullName>
    </alternativeName>
</protein>
<comment type="caution">
    <text evidence="15">The sequence shown here is derived from an EMBL/GenBank/DDBJ whole genome shotgun (WGS) entry which is preliminary data.</text>
</comment>
<evidence type="ECO:0000256" key="8">
    <source>
        <dbReference type="ARBA" id="ARBA00022741"/>
    </source>
</evidence>
<name>T1C3V2_9ZZZZ</name>
<evidence type="ECO:0000259" key="14">
    <source>
        <dbReference type="SMART" id="SM00840"/>
    </source>
</evidence>
<gene>
    <name evidence="15" type="ORF">B1B_02056</name>
</gene>
<dbReference type="GO" id="GO:0005524">
    <property type="term" value="F:ATP binding"/>
    <property type="evidence" value="ECO:0007669"/>
    <property type="project" value="UniProtKB-KW"/>
</dbReference>
<evidence type="ECO:0000256" key="5">
    <source>
        <dbReference type="ARBA" id="ARBA00022490"/>
    </source>
</evidence>
<dbReference type="NCBIfam" id="TIGR00435">
    <property type="entry name" value="cysS"/>
    <property type="match status" value="1"/>
</dbReference>
<keyword evidence="10" id="KW-0067">ATP-binding</keyword>
<evidence type="ECO:0000256" key="3">
    <source>
        <dbReference type="ARBA" id="ARBA00005594"/>
    </source>
</evidence>
<evidence type="ECO:0000256" key="10">
    <source>
        <dbReference type="ARBA" id="ARBA00022840"/>
    </source>
</evidence>
<evidence type="ECO:0000256" key="1">
    <source>
        <dbReference type="ARBA" id="ARBA00001947"/>
    </source>
</evidence>
<reference evidence="15" key="1">
    <citation type="submission" date="2013-08" db="EMBL/GenBank/DDBJ databases">
        <authorList>
            <person name="Mendez C."/>
            <person name="Richter M."/>
            <person name="Ferrer M."/>
            <person name="Sanchez J."/>
        </authorList>
    </citation>
    <scope>NUCLEOTIDE SEQUENCE</scope>
</reference>
<keyword evidence="12 15" id="KW-0030">Aminoacyl-tRNA synthetase</keyword>
<dbReference type="PANTHER" id="PTHR10890">
    <property type="entry name" value="CYSTEINYL-TRNA SYNTHETASE"/>
    <property type="match status" value="1"/>
</dbReference>
<dbReference type="GO" id="GO:0005829">
    <property type="term" value="C:cytosol"/>
    <property type="evidence" value="ECO:0007669"/>
    <property type="project" value="TreeGrafter"/>
</dbReference>
<comment type="similarity">
    <text evidence="3">Belongs to the class-I aminoacyl-tRNA synthetase family.</text>
</comment>
<evidence type="ECO:0000256" key="6">
    <source>
        <dbReference type="ARBA" id="ARBA00022598"/>
    </source>
</evidence>
<dbReference type="Gene3D" id="3.40.50.620">
    <property type="entry name" value="HUPs"/>
    <property type="match status" value="1"/>
</dbReference>
<accession>T1C3V2</accession>
<dbReference type="EC" id="6.1.1.16" evidence="4"/>
<evidence type="ECO:0000256" key="11">
    <source>
        <dbReference type="ARBA" id="ARBA00022917"/>
    </source>
</evidence>
<feature type="domain" description="Cysteinyl-tRNA synthetase class Ia DALR" evidence="14">
    <location>
        <begin position="344"/>
        <end position="405"/>
    </location>
</feature>
<keyword evidence="11" id="KW-0648">Protein biosynthesis</keyword>
<dbReference type="PRINTS" id="PR00983">
    <property type="entry name" value="TRNASYNTHCYS"/>
</dbReference>
<dbReference type="GO" id="GO:0006423">
    <property type="term" value="P:cysteinyl-tRNA aminoacylation"/>
    <property type="evidence" value="ECO:0007669"/>
    <property type="project" value="InterPro"/>
</dbReference>
<keyword evidence="9" id="KW-0862">Zinc</keyword>
<dbReference type="CDD" id="cd07963">
    <property type="entry name" value="Anticodon_Ia_Cys"/>
    <property type="match status" value="1"/>
</dbReference>
<evidence type="ECO:0000256" key="13">
    <source>
        <dbReference type="ARBA" id="ARBA00031499"/>
    </source>
</evidence>
<keyword evidence="5" id="KW-0963">Cytoplasm</keyword>
<dbReference type="AlphaFoldDB" id="T1C3V2"/>
<dbReference type="SUPFAM" id="SSF52374">
    <property type="entry name" value="Nucleotidylyl transferase"/>
    <property type="match status" value="1"/>
</dbReference>
<dbReference type="InterPro" id="IPR014729">
    <property type="entry name" value="Rossmann-like_a/b/a_fold"/>
</dbReference>
<dbReference type="InterPro" id="IPR009080">
    <property type="entry name" value="tRNAsynth_Ia_anticodon-bd"/>
</dbReference>
<dbReference type="InterPro" id="IPR015273">
    <property type="entry name" value="Cys-tRNA-synt_Ia_DALR"/>
</dbReference>
<sequence length="465" mass="52859">MITLFNSRTRSKEPFTPANRERVQLYVCGVTVYDDCHLGHARMLVVFDMIVRYLHYRGYGVRYIRNITDIDDKIIRRAEETGESVAHLTRRMIDRFHEDQAALGVLRPDDEPRATEYVPAMITLIGKLVERGFAYPASNGDVYYRVERFPAYGALSGRRLDELRAGSRVEVGEAKRDPLDFTLWKAAKPGEPAWESPWGPGRPGWHIECSAMATTLLEIPIDIHGGGQDLEFPHHENEIAQSEAASGSPFVRYWLHNGFVQVGEEKMAKSLGNFLTIREALKRFDRETLRFWLLTSHYRSPILFSDALMNQSRTGLARLYLALRGLAVSQEPGGPDRVSPWQERFETAMDDDFNTPEALAVLFEMAREINRLRDRKPDEAAALGGCMHRLAGTLGLLGGDPDTFLRGTLSDSDASRIEQKIEQRRLARLARDFAEADRIRDELEQQGVVIEDGPEGRTLWRRGDQ</sequence>
<dbReference type="PANTHER" id="PTHR10890:SF3">
    <property type="entry name" value="CYSTEINE--TRNA LIGASE, CYTOPLASMIC"/>
    <property type="match status" value="1"/>
</dbReference>
<dbReference type="EMBL" id="AUZY01001215">
    <property type="protein sequence ID" value="EQD75543.1"/>
    <property type="molecule type" value="Genomic_DNA"/>
</dbReference>
<dbReference type="SMART" id="SM00840">
    <property type="entry name" value="DALR_2"/>
    <property type="match status" value="1"/>
</dbReference>
<dbReference type="InterPro" id="IPR024909">
    <property type="entry name" value="Cys-tRNA/MSH_ligase"/>
</dbReference>